<dbReference type="Proteomes" id="UP000000311">
    <property type="component" value="Unassembled WGS sequence"/>
</dbReference>
<organism evidence="3">
    <name type="scientific">Camponotus floridanus</name>
    <name type="common">Florida carpenter ant</name>
    <dbReference type="NCBI Taxonomy" id="104421"/>
    <lineage>
        <taxon>Eukaryota</taxon>
        <taxon>Metazoa</taxon>
        <taxon>Ecdysozoa</taxon>
        <taxon>Arthropoda</taxon>
        <taxon>Hexapoda</taxon>
        <taxon>Insecta</taxon>
        <taxon>Pterygota</taxon>
        <taxon>Neoptera</taxon>
        <taxon>Endopterygota</taxon>
        <taxon>Hymenoptera</taxon>
        <taxon>Apocrita</taxon>
        <taxon>Aculeata</taxon>
        <taxon>Formicoidea</taxon>
        <taxon>Formicidae</taxon>
        <taxon>Formicinae</taxon>
        <taxon>Camponotus</taxon>
    </lineage>
</organism>
<accession>E2ALQ2</accession>
<feature type="compositionally biased region" description="Basic and acidic residues" evidence="1">
    <location>
        <begin position="1"/>
        <end position="11"/>
    </location>
</feature>
<name>E2ALQ2_CAMFO</name>
<evidence type="ECO:0000256" key="1">
    <source>
        <dbReference type="SAM" id="MobiDB-lite"/>
    </source>
</evidence>
<dbReference type="InParanoid" id="E2ALQ2"/>
<keyword evidence="3" id="KW-1185">Reference proteome</keyword>
<evidence type="ECO:0000313" key="3">
    <source>
        <dbReference type="Proteomes" id="UP000000311"/>
    </source>
</evidence>
<proteinExistence type="predicted"/>
<feature type="region of interest" description="Disordered" evidence="1">
    <location>
        <begin position="1"/>
        <end position="43"/>
    </location>
</feature>
<dbReference type="AlphaFoldDB" id="E2ALQ2"/>
<dbReference type="EMBL" id="GL440609">
    <property type="protein sequence ID" value="EFN65661.1"/>
    <property type="molecule type" value="Genomic_DNA"/>
</dbReference>
<protein>
    <submittedName>
        <fullName evidence="2">Uncharacterized protein</fullName>
    </submittedName>
</protein>
<evidence type="ECO:0000313" key="2">
    <source>
        <dbReference type="EMBL" id="EFN65661.1"/>
    </source>
</evidence>
<sequence length="90" mass="9773">MVDKRKAEKAAGGHRRRVSTVLKPENQLPITPLGKAPTPRVRPTHRLTAGDLKKTGGGGRFYCTAPSNISSPESPLVKYGADKKSGLRYF</sequence>
<gene>
    <name evidence="2" type="ORF">EAG_10918</name>
</gene>
<reference evidence="2 3" key="1">
    <citation type="journal article" date="2010" name="Science">
        <title>Genomic comparison of the ants Camponotus floridanus and Harpegnathos saltator.</title>
        <authorList>
            <person name="Bonasio R."/>
            <person name="Zhang G."/>
            <person name="Ye C."/>
            <person name="Mutti N.S."/>
            <person name="Fang X."/>
            <person name="Qin N."/>
            <person name="Donahue G."/>
            <person name="Yang P."/>
            <person name="Li Q."/>
            <person name="Li C."/>
            <person name="Zhang P."/>
            <person name="Huang Z."/>
            <person name="Berger S.L."/>
            <person name="Reinberg D."/>
            <person name="Wang J."/>
            <person name="Liebig J."/>
        </authorList>
    </citation>
    <scope>NUCLEOTIDE SEQUENCE [LARGE SCALE GENOMIC DNA]</scope>
    <source>
        <strain evidence="3">C129</strain>
    </source>
</reference>